<evidence type="ECO:0000259" key="2">
    <source>
        <dbReference type="PROSITE" id="PS50977"/>
    </source>
</evidence>
<comment type="caution">
    <text evidence="3">The sequence shown here is derived from an EMBL/GenBank/DDBJ whole genome shotgun (WGS) entry which is preliminary data.</text>
</comment>
<dbReference type="Gene3D" id="1.10.357.10">
    <property type="entry name" value="Tetracycline Repressor, domain 2"/>
    <property type="match status" value="1"/>
</dbReference>
<feature type="domain" description="HTH tetR-type" evidence="2">
    <location>
        <begin position="14"/>
        <end position="68"/>
    </location>
</feature>
<dbReference type="SUPFAM" id="SSF46689">
    <property type="entry name" value="Homeodomain-like"/>
    <property type="match status" value="1"/>
</dbReference>
<dbReference type="PROSITE" id="PS50977">
    <property type="entry name" value="HTH_TETR_2"/>
    <property type="match status" value="1"/>
</dbReference>
<accession>J9F5X4</accession>
<evidence type="ECO:0000256" key="1">
    <source>
        <dbReference type="ARBA" id="ARBA00023125"/>
    </source>
</evidence>
<reference evidence="3" key="1">
    <citation type="journal article" date="2012" name="PLoS ONE">
        <title>Gene sets for utilization of primary and secondary nutrition supplies in the distal gut of endangered iberian lynx.</title>
        <authorList>
            <person name="Alcaide M."/>
            <person name="Messina E."/>
            <person name="Richter M."/>
            <person name="Bargiela R."/>
            <person name="Peplies J."/>
            <person name="Huws S.A."/>
            <person name="Newbold C.J."/>
            <person name="Golyshin P.N."/>
            <person name="Simon M.A."/>
            <person name="Lopez G."/>
            <person name="Yakimov M.M."/>
            <person name="Ferrer M."/>
        </authorList>
    </citation>
    <scope>NUCLEOTIDE SEQUENCE</scope>
</reference>
<organism evidence="3">
    <name type="scientific">gut metagenome</name>
    <dbReference type="NCBI Taxonomy" id="749906"/>
    <lineage>
        <taxon>unclassified sequences</taxon>
        <taxon>metagenomes</taxon>
        <taxon>organismal metagenomes</taxon>
    </lineage>
</organism>
<dbReference type="InterPro" id="IPR001647">
    <property type="entry name" value="HTH_TetR"/>
</dbReference>
<protein>
    <submittedName>
        <fullName evidence="3">Transcriptional regulator, TetR family</fullName>
    </submittedName>
</protein>
<dbReference type="PRINTS" id="PR00455">
    <property type="entry name" value="HTHTETR"/>
</dbReference>
<dbReference type="Pfam" id="PF00440">
    <property type="entry name" value="TetR_N"/>
    <property type="match status" value="1"/>
</dbReference>
<dbReference type="GO" id="GO:0003677">
    <property type="term" value="F:DNA binding"/>
    <property type="evidence" value="ECO:0007669"/>
    <property type="project" value="UniProtKB-KW"/>
</dbReference>
<evidence type="ECO:0000313" key="3">
    <source>
        <dbReference type="EMBL" id="EJW89893.1"/>
    </source>
</evidence>
<dbReference type="InterPro" id="IPR009057">
    <property type="entry name" value="Homeodomain-like_sf"/>
</dbReference>
<dbReference type="AlphaFoldDB" id="J9F5X4"/>
<sequence>MSETLQFYDEPTYDDAHRQVISVAMKAFYKKGVKSVTMDEIAHELTMSKRTLYQLFVDKEALLLACIL</sequence>
<dbReference type="EMBL" id="AMCI01009189">
    <property type="protein sequence ID" value="EJW89893.1"/>
    <property type="molecule type" value="Genomic_DNA"/>
</dbReference>
<name>J9F5X4_9ZZZZ</name>
<gene>
    <name evidence="3" type="ORF">EVA_22004</name>
</gene>
<proteinExistence type="predicted"/>
<keyword evidence="1" id="KW-0238">DNA-binding</keyword>